<proteinExistence type="predicted"/>
<reference evidence="1" key="1">
    <citation type="submission" date="2020-09" db="EMBL/GenBank/DDBJ databases">
        <title>Genome-Enabled Discovery of Anthraquinone Biosynthesis in Senna tora.</title>
        <authorList>
            <person name="Kang S.-H."/>
            <person name="Pandey R.P."/>
            <person name="Lee C.-M."/>
            <person name="Sim J.-S."/>
            <person name="Jeong J.-T."/>
            <person name="Choi B.-S."/>
            <person name="Jung M."/>
            <person name="Ginzburg D."/>
            <person name="Zhao K."/>
            <person name="Won S.Y."/>
            <person name="Oh T.-J."/>
            <person name="Yu Y."/>
            <person name="Kim N.-H."/>
            <person name="Lee O.R."/>
            <person name="Lee T.-H."/>
            <person name="Bashyal P."/>
            <person name="Kim T.-S."/>
            <person name="Lee W.-H."/>
            <person name="Kawkins C."/>
            <person name="Kim C.-K."/>
            <person name="Kim J.S."/>
            <person name="Ahn B.O."/>
            <person name="Rhee S.Y."/>
            <person name="Sohng J.K."/>
        </authorList>
    </citation>
    <scope>NUCLEOTIDE SEQUENCE</scope>
    <source>
        <tissue evidence="1">Leaf</tissue>
    </source>
</reference>
<dbReference type="GO" id="GO:0016740">
    <property type="term" value="F:transferase activity"/>
    <property type="evidence" value="ECO:0007669"/>
    <property type="project" value="UniProtKB-KW"/>
</dbReference>
<evidence type="ECO:0000313" key="1">
    <source>
        <dbReference type="EMBL" id="KAF7812369.1"/>
    </source>
</evidence>
<dbReference type="SUPFAM" id="SSF53756">
    <property type="entry name" value="UDP-Glycosyltransferase/glycogen phosphorylase"/>
    <property type="match status" value="1"/>
</dbReference>
<name>A0A834T9E9_9FABA</name>
<dbReference type="Proteomes" id="UP000634136">
    <property type="component" value="Unassembled WGS sequence"/>
</dbReference>
<dbReference type="Gene3D" id="3.40.50.2000">
    <property type="entry name" value="Glycogen Phosphorylase B"/>
    <property type="match status" value="1"/>
</dbReference>
<protein>
    <submittedName>
        <fullName evidence="1">7-deoxyloganetin glucosyltransferase-like</fullName>
    </submittedName>
</protein>
<evidence type="ECO:0000313" key="2">
    <source>
        <dbReference type="Proteomes" id="UP000634136"/>
    </source>
</evidence>
<dbReference type="EMBL" id="JAAIUW010000010">
    <property type="protein sequence ID" value="KAF7812369.1"/>
    <property type="molecule type" value="Genomic_DNA"/>
</dbReference>
<dbReference type="OrthoDB" id="1748470at2759"/>
<keyword evidence="1" id="KW-0808">Transferase</keyword>
<dbReference type="AlphaFoldDB" id="A0A834T9E9"/>
<gene>
    <name evidence="1" type="ORF">G2W53_033345</name>
</gene>
<accession>A0A834T9E9</accession>
<keyword evidence="2" id="KW-1185">Reference proteome</keyword>
<sequence>MGPISNEAKAHAVLVPYPAQGHMNPMMKLAKEQTKIVEFKGFTGRPIYSVWFGSEMRFSLHDAGVNGPSLGAGVTPLSHGVEFSPVALLLLSRTEVD</sequence>
<comment type="caution">
    <text evidence="1">The sequence shown here is derived from an EMBL/GenBank/DDBJ whole genome shotgun (WGS) entry which is preliminary data.</text>
</comment>
<organism evidence="1 2">
    <name type="scientific">Senna tora</name>
    <dbReference type="NCBI Taxonomy" id="362788"/>
    <lineage>
        <taxon>Eukaryota</taxon>
        <taxon>Viridiplantae</taxon>
        <taxon>Streptophyta</taxon>
        <taxon>Embryophyta</taxon>
        <taxon>Tracheophyta</taxon>
        <taxon>Spermatophyta</taxon>
        <taxon>Magnoliopsida</taxon>
        <taxon>eudicotyledons</taxon>
        <taxon>Gunneridae</taxon>
        <taxon>Pentapetalae</taxon>
        <taxon>rosids</taxon>
        <taxon>fabids</taxon>
        <taxon>Fabales</taxon>
        <taxon>Fabaceae</taxon>
        <taxon>Caesalpinioideae</taxon>
        <taxon>Cassia clade</taxon>
        <taxon>Senna</taxon>
    </lineage>
</organism>